<dbReference type="GO" id="GO:0016020">
    <property type="term" value="C:membrane"/>
    <property type="evidence" value="ECO:0007669"/>
    <property type="project" value="UniProtKB-SubCell"/>
</dbReference>
<dbReference type="PANTHER" id="PTHR30429">
    <property type="entry name" value="D-METHIONINE-BINDING LIPOPROTEIN METQ"/>
    <property type="match status" value="1"/>
</dbReference>
<evidence type="ECO:0000313" key="10">
    <source>
        <dbReference type="Proteomes" id="UP000192731"/>
    </source>
</evidence>
<evidence type="ECO:0000256" key="5">
    <source>
        <dbReference type="ARBA" id="ARBA00023288"/>
    </source>
</evidence>
<keyword evidence="5 6" id="KW-0449">Lipoprotein</keyword>
<dbReference type="Gene3D" id="3.40.190.10">
    <property type="entry name" value="Periplasmic binding protein-like II"/>
    <property type="match status" value="2"/>
</dbReference>
<evidence type="ECO:0000256" key="4">
    <source>
        <dbReference type="ARBA" id="ARBA00023139"/>
    </source>
</evidence>
<evidence type="ECO:0000256" key="8">
    <source>
        <dbReference type="SAM" id="SignalP"/>
    </source>
</evidence>
<dbReference type="AlphaFoldDB" id="A0A1W1UQS5"/>
<comment type="similarity">
    <text evidence="6">Belongs to the nlpA lipoprotein family.</text>
</comment>
<dbReference type="EMBL" id="FWWT01000008">
    <property type="protein sequence ID" value="SMB83383.1"/>
    <property type="molecule type" value="Genomic_DNA"/>
</dbReference>
<evidence type="ECO:0000256" key="3">
    <source>
        <dbReference type="ARBA" id="ARBA00023136"/>
    </source>
</evidence>
<dbReference type="OrthoDB" id="9812878at2"/>
<evidence type="ECO:0000256" key="7">
    <source>
        <dbReference type="PIRSR" id="PIRSR002854-1"/>
    </source>
</evidence>
<dbReference type="PROSITE" id="PS51257">
    <property type="entry name" value="PROKAR_LIPOPROTEIN"/>
    <property type="match status" value="1"/>
</dbReference>
<keyword evidence="10" id="KW-1185">Reference proteome</keyword>
<dbReference type="RefSeq" id="WP_084052278.1">
    <property type="nucleotide sequence ID" value="NZ_FWWT01000008.1"/>
</dbReference>
<evidence type="ECO:0000256" key="2">
    <source>
        <dbReference type="ARBA" id="ARBA00022729"/>
    </source>
</evidence>
<comment type="subcellular location">
    <subcellularLocation>
        <location evidence="1">Membrane</location>
        <topology evidence="1">Lipid-anchor</topology>
    </subcellularLocation>
</comment>
<keyword evidence="4" id="KW-0564">Palmitate</keyword>
<keyword evidence="3" id="KW-0472">Membrane</keyword>
<sequence length="276" mass="29845">MNFKKIISITIILLLAVSLVGCGGQDAPKENADGAKVIKVGASPTPHADILEKAGELLKEKGYELKVTEFTDYVMPNTALDEGSIDANYFQHLPYLEDFNKSHNLDLVSAVKVHFEPLGIYSANLKSLEELKDGDKIAVPNDPSNEARALLLLESAGLIKVDSEKGLNATPQDIENPRNFQIVELEAASLSTSLEDVSLAVINGNYAIDADLNPAKDALASEEKTSLAADTFANIIAVKNETKDSDSIKALVEVLTSPEMKKFIEEKYEGAVIPVF</sequence>
<keyword evidence="2 8" id="KW-0732">Signal</keyword>
<dbReference type="SUPFAM" id="SSF53850">
    <property type="entry name" value="Periplasmic binding protein-like II"/>
    <property type="match status" value="1"/>
</dbReference>
<accession>A0A1W1UQS5</accession>
<feature type="signal peptide" evidence="8">
    <location>
        <begin position="1"/>
        <end position="23"/>
    </location>
</feature>
<dbReference type="Proteomes" id="UP000192731">
    <property type="component" value="Unassembled WGS sequence"/>
</dbReference>
<evidence type="ECO:0000313" key="9">
    <source>
        <dbReference type="EMBL" id="SMB83383.1"/>
    </source>
</evidence>
<gene>
    <name evidence="9" type="ORF">SAMN00017405_1033</name>
</gene>
<dbReference type="STRING" id="656914.SAMN00017405_1033"/>
<feature type="chain" id="PRO_5039229470" description="Lipoprotein" evidence="8">
    <location>
        <begin position="24"/>
        <end position="276"/>
    </location>
</feature>
<evidence type="ECO:0000256" key="6">
    <source>
        <dbReference type="PIRNR" id="PIRNR002854"/>
    </source>
</evidence>
<proteinExistence type="inferred from homology"/>
<reference evidence="9 10" key="1">
    <citation type="submission" date="2017-04" db="EMBL/GenBank/DDBJ databases">
        <authorList>
            <person name="Afonso C.L."/>
            <person name="Miller P.J."/>
            <person name="Scott M.A."/>
            <person name="Spackman E."/>
            <person name="Goraichik I."/>
            <person name="Dimitrov K.M."/>
            <person name="Suarez D.L."/>
            <person name="Swayne D.E."/>
        </authorList>
    </citation>
    <scope>NUCLEOTIDE SEQUENCE [LARGE SCALE GENOMIC DNA]</scope>
    <source>
        <strain evidence="9 10">DSM 11270</strain>
    </source>
</reference>
<name>A0A1W1UQS5_DESTI</name>
<evidence type="ECO:0000256" key="1">
    <source>
        <dbReference type="ARBA" id="ARBA00004635"/>
    </source>
</evidence>
<dbReference type="CDD" id="cd13597">
    <property type="entry name" value="PBP2_lipoprotein_Tp32"/>
    <property type="match status" value="1"/>
</dbReference>
<dbReference type="PANTHER" id="PTHR30429:SF0">
    <property type="entry name" value="METHIONINE-BINDING LIPOPROTEIN METQ"/>
    <property type="match status" value="1"/>
</dbReference>
<organism evidence="9 10">
    <name type="scientific">Desulfonispora thiosulfatigenes DSM 11270</name>
    <dbReference type="NCBI Taxonomy" id="656914"/>
    <lineage>
        <taxon>Bacteria</taxon>
        <taxon>Bacillati</taxon>
        <taxon>Bacillota</taxon>
        <taxon>Clostridia</taxon>
        <taxon>Eubacteriales</taxon>
        <taxon>Peptococcaceae</taxon>
        <taxon>Desulfonispora</taxon>
    </lineage>
</organism>
<dbReference type="Pfam" id="PF03180">
    <property type="entry name" value="Lipoprotein_9"/>
    <property type="match status" value="1"/>
</dbReference>
<protein>
    <recommendedName>
        <fullName evidence="6">Lipoprotein</fullName>
    </recommendedName>
</protein>
<dbReference type="InterPro" id="IPR004872">
    <property type="entry name" value="Lipoprotein_NlpA"/>
</dbReference>
<dbReference type="PIRSF" id="PIRSF002854">
    <property type="entry name" value="MetQ"/>
    <property type="match status" value="1"/>
</dbReference>
<feature type="lipid moiety-binding region" description="S-diacylglycerol cysteine" evidence="7">
    <location>
        <position position="22"/>
    </location>
</feature>